<name>A0A6M3J993_9ZZZZ</name>
<protein>
    <submittedName>
        <fullName evidence="1">Uncharacterized protein</fullName>
    </submittedName>
</protein>
<dbReference type="AlphaFoldDB" id="A0A6M3J993"/>
<proteinExistence type="predicted"/>
<accession>A0A6M3J993</accession>
<evidence type="ECO:0000313" key="1">
    <source>
        <dbReference type="EMBL" id="QJA66344.1"/>
    </source>
</evidence>
<gene>
    <name evidence="1" type="ORF">MM415B00355_0044</name>
</gene>
<dbReference type="EMBL" id="MT141553">
    <property type="protein sequence ID" value="QJA66344.1"/>
    <property type="molecule type" value="Genomic_DNA"/>
</dbReference>
<organism evidence="1">
    <name type="scientific">viral metagenome</name>
    <dbReference type="NCBI Taxonomy" id="1070528"/>
    <lineage>
        <taxon>unclassified sequences</taxon>
        <taxon>metagenomes</taxon>
        <taxon>organismal metagenomes</taxon>
    </lineage>
</organism>
<sequence length="157" mass="17385">MTDDLKAIRAALEDQIPAVSFRGHGPDVRECRRCRQYGDPVQHAEDCSVPIARDALDRLEASVQSIRHETMREVAEVLRFNSSAVARCDRLSVDVSAPQRAVGWFDVPNGSPFQVGDPIEVEREGICYACHVSELRPAEQPGAVRVCFEGKPKAKVN</sequence>
<reference evidence="1" key="1">
    <citation type="submission" date="2020-03" db="EMBL/GenBank/DDBJ databases">
        <title>The deep terrestrial virosphere.</title>
        <authorList>
            <person name="Holmfeldt K."/>
            <person name="Nilsson E."/>
            <person name="Simone D."/>
            <person name="Lopez-Fernandez M."/>
            <person name="Wu X."/>
            <person name="de Brujin I."/>
            <person name="Lundin D."/>
            <person name="Andersson A."/>
            <person name="Bertilsson S."/>
            <person name="Dopson M."/>
        </authorList>
    </citation>
    <scope>NUCLEOTIDE SEQUENCE</scope>
    <source>
        <strain evidence="1">MM415B00355</strain>
    </source>
</reference>